<dbReference type="InterPro" id="IPR022742">
    <property type="entry name" value="Hydrolase_4"/>
</dbReference>
<protein>
    <submittedName>
        <fullName evidence="2">Alpha/beta hydrolase family protein</fullName>
    </submittedName>
</protein>
<proteinExistence type="predicted"/>
<dbReference type="Gene3D" id="1.20.1440.110">
    <property type="entry name" value="acylaminoacyl peptidase"/>
    <property type="match status" value="1"/>
</dbReference>
<dbReference type="Gene3D" id="3.40.50.1820">
    <property type="entry name" value="alpha/beta hydrolase"/>
    <property type="match status" value="1"/>
</dbReference>
<dbReference type="PANTHER" id="PTHR22946:SF12">
    <property type="entry name" value="CONIDIAL PIGMENT BIOSYNTHESIS PROTEIN AYG1 (AFU_ORTHOLOGUE AFUA_2G17550)"/>
    <property type="match status" value="1"/>
</dbReference>
<evidence type="ECO:0000313" key="2">
    <source>
        <dbReference type="EMBL" id="SDL91911.1"/>
    </source>
</evidence>
<dbReference type="STRING" id="146817.SAMN04488502_1011177"/>
<sequence length="357" mass="39856">MSANRKSPVFQNFNRMMASGLDHTDYTRIIDRVGRGEDHVRVCEELGDKWFAAAEEELKNGHRETAQIFFINAAAVYRIGEYDIIAITDERLRIYRKLLDSYSRGIQLYENMTAEKVSLPYHNAKLSGWLLLPKQAPGAVPVVVATGGLTGFKEEVHTIAVSLVERGLGVFLIDGPGQGESLYFNQSYYEVEHEKAYEVIFDYLLSRSAIGGKIGLFGASFGGYLVARAAGFLSGQLGGCVCRGGSYQPEEMISVYPNALEKLAIRFGKDIDYVKEHFLSKMTLAGIAEKITCPLLIIHNEQDPLFPVAGAKRIFQEASSTDKTLKIYPGFDHCATFDATEVQRYLVDWFADRLFAK</sequence>
<organism evidence="2 3">
    <name type="scientific">Dendrosporobacter quercicolus</name>
    <dbReference type="NCBI Taxonomy" id="146817"/>
    <lineage>
        <taxon>Bacteria</taxon>
        <taxon>Bacillati</taxon>
        <taxon>Bacillota</taxon>
        <taxon>Negativicutes</taxon>
        <taxon>Selenomonadales</taxon>
        <taxon>Sporomusaceae</taxon>
        <taxon>Dendrosporobacter</taxon>
    </lineage>
</organism>
<dbReference type="SUPFAM" id="SSF53474">
    <property type="entry name" value="alpha/beta-Hydrolases"/>
    <property type="match status" value="1"/>
</dbReference>
<accession>A0A1G9NZY1</accession>
<dbReference type="AlphaFoldDB" id="A0A1G9NZY1"/>
<dbReference type="Proteomes" id="UP000214880">
    <property type="component" value="Unassembled WGS sequence"/>
</dbReference>
<dbReference type="GO" id="GO:0016787">
    <property type="term" value="F:hydrolase activity"/>
    <property type="evidence" value="ECO:0007669"/>
    <property type="project" value="UniProtKB-KW"/>
</dbReference>
<dbReference type="Pfam" id="PF12146">
    <property type="entry name" value="Hydrolase_4"/>
    <property type="match status" value="1"/>
</dbReference>
<name>A0A1G9NZY1_9FIRM</name>
<dbReference type="InterPro" id="IPR050261">
    <property type="entry name" value="FrsA_esterase"/>
</dbReference>
<dbReference type="EMBL" id="FNHB01000001">
    <property type="protein sequence ID" value="SDL91911.1"/>
    <property type="molecule type" value="Genomic_DNA"/>
</dbReference>
<reference evidence="2 3" key="1">
    <citation type="submission" date="2016-10" db="EMBL/GenBank/DDBJ databases">
        <authorList>
            <person name="de Groot N.N."/>
        </authorList>
    </citation>
    <scope>NUCLEOTIDE SEQUENCE [LARGE SCALE GENOMIC DNA]</scope>
    <source>
        <strain evidence="2 3">DSM 1736</strain>
    </source>
</reference>
<dbReference type="InterPro" id="IPR029058">
    <property type="entry name" value="AB_hydrolase_fold"/>
</dbReference>
<keyword evidence="2" id="KW-0378">Hydrolase</keyword>
<evidence type="ECO:0000313" key="3">
    <source>
        <dbReference type="Proteomes" id="UP000214880"/>
    </source>
</evidence>
<dbReference type="PANTHER" id="PTHR22946">
    <property type="entry name" value="DIENELACTONE HYDROLASE DOMAIN-CONTAINING PROTEIN-RELATED"/>
    <property type="match status" value="1"/>
</dbReference>
<evidence type="ECO:0000259" key="1">
    <source>
        <dbReference type="Pfam" id="PF12146"/>
    </source>
</evidence>
<gene>
    <name evidence="2" type="ORF">SAMN04488502_1011177</name>
</gene>
<dbReference type="RefSeq" id="WP_173812643.1">
    <property type="nucleotide sequence ID" value="NZ_FNHB01000001.1"/>
</dbReference>
<keyword evidence="3" id="KW-1185">Reference proteome</keyword>
<feature type="domain" description="Serine aminopeptidase S33" evidence="1">
    <location>
        <begin position="283"/>
        <end position="338"/>
    </location>
</feature>